<dbReference type="PRINTS" id="PR00813">
    <property type="entry name" value="BCTERIALGSPG"/>
</dbReference>
<keyword evidence="2" id="KW-0472">Membrane</keyword>
<dbReference type="Pfam" id="PF07963">
    <property type="entry name" value="N_methyl"/>
    <property type="match status" value="1"/>
</dbReference>
<dbReference type="NCBIfam" id="TIGR02532">
    <property type="entry name" value="IV_pilin_GFxxxE"/>
    <property type="match status" value="1"/>
</dbReference>
<reference evidence="3 4" key="1">
    <citation type="submission" date="2018-04" db="EMBL/GenBank/DDBJ databases">
        <title>Genomic Encyclopedia of Type Strains, Phase IV (KMG-IV): sequencing the most valuable type-strain genomes for metagenomic binning, comparative biology and taxonomic classification.</title>
        <authorList>
            <person name="Goeker M."/>
        </authorList>
    </citation>
    <scope>NUCLEOTIDE SEQUENCE [LARGE SCALE GENOMIC DNA]</scope>
    <source>
        <strain evidence="3 4">DSM 14823</strain>
    </source>
</reference>
<dbReference type="OrthoDB" id="255848at2"/>
<keyword evidence="2" id="KW-1133">Transmembrane helix</keyword>
<evidence type="ECO:0000256" key="2">
    <source>
        <dbReference type="SAM" id="Phobius"/>
    </source>
</evidence>
<dbReference type="InterPro" id="IPR000983">
    <property type="entry name" value="Bac_GSPG_pilin"/>
</dbReference>
<dbReference type="PANTHER" id="PTHR30093">
    <property type="entry name" value="GENERAL SECRETION PATHWAY PROTEIN G"/>
    <property type="match status" value="1"/>
</dbReference>
<feature type="transmembrane region" description="Helical" evidence="2">
    <location>
        <begin position="12"/>
        <end position="30"/>
    </location>
</feature>
<dbReference type="InterPro" id="IPR012902">
    <property type="entry name" value="N_methyl_site"/>
</dbReference>
<name>A0A2U1ALK4_9BACT</name>
<keyword evidence="4" id="KW-1185">Reference proteome</keyword>
<accession>A0A2U1ALK4</accession>
<gene>
    <name evidence="3" type="ORF">C8D82_13132</name>
</gene>
<dbReference type="Gene3D" id="3.30.700.10">
    <property type="entry name" value="Glycoprotein, Type 4 Pilin"/>
    <property type="match status" value="1"/>
</dbReference>
<keyword evidence="2" id="KW-0812">Transmembrane</keyword>
<dbReference type="AlphaFoldDB" id="A0A2U1ALK4"/>
<organism evidence="3 4">
    <name type="scientific">Victivallis vadensis</name>
    <dbReference type="NCBI Taxonomy" id="172901"/>
    <lineage>
        <taxon>Bacteria</taxon>
        <taxon>Pseudomonadati</taxon>
        <taxon>Lentisphaerota</taxon>
        <taxon>Lentisphaeria</taxon>
        <taxon>Victivallales</taxon>
        <taxon>Victivallaceae</taxon>
        <taxon>Victivallis</taxon>
    </lineage>
</organism>
<dbReference type="GO" id="GO:0015627">
    <property type="term" value="C:type II protein secretion system complex"/>
    <property type="evidence" value="ECO:0007669"/>
    <property type="project" value="InterPro"/>
</dbReference>
<dbReference type="EMBL" id="QEKH01000031">
    <property type="protein sequence ID" value="PVY37293.1"/>
    <property type="molecule type" value="Genomic_DNA"/>
</dbReference>
<evidence type="ECO:0000313" key="3">
    <source>
        <dbReference type="EMBL" id="PVY37293.1"/>
    </source>
</evidence>
<dbReference type="SUPFAM" id="SSF54523">
    <property type="entry name" value="Pili subunits"/>
    <property type="match status" value="1"/>
</dbReference>
<protein>
    <submittedName>
        <fullName evidence="3">Prepilin-type N-terminal cleavage/methylation domain-containing protein/prepilin-type processing-associated H-X9-DG protein</fullName>
    </submittedName>
</protein>
<evidence type="ECO:0000256" key="1">
    <source>
        <dbReference type="ARBA" id="ARBA00022481"/>
    </source>
</evidence>
<dbReference type="InterPro" id="IPR045584">
    <property type="entry name" value="Pilin-like"/>
</dbReference>
<dbReference type="RefSeq" id="WP_116885344.1">
    <property type="nucleotide sequence ID" value="NZ_CABMMC010000024.1"/>
</dbReference>
<dbReference type="GeneID" id="78296623"/>
<comment type="caution">
    <text evidence="3">The sequence shown here is derived from an EMBL/GenBank/DDBJ whole genome shotgun (WGS) entry which is preliminary data.</text>
</comment>
<dbReference type="PANTHER" id="PTHR30093:SF2">
    <property type="entry name" value="TYPE II SECRETION SYSTEM PROTEIN H"/>
    <property type="match status" value="1"/>
</dbReference>
<sequence length="252" mass="28007">MKTCRRFTLIELLVVIAIIAILASMLLPALNQARGKAKTMQCVNNFKDAALAMSLYLNDNREMFPRYNVTAANDNMVWAARLARGGYFKTGRAMVCPGEPQVLTNGTGMAAAMQQDIDKQNFFNGSAGTSFYYVAFGYNYSYLGEAARDKSGAIISKPISVNLSRVRKPGRVILYTDNRDHSINRSIYFVVPKQGTTSNQGFVWSWHGGPVTTAWVDGHVTTPRVNNANPYVSDPFRNGCADEPDNYFSIWQ</sequence>
<keyword evidence="1" id="KW-0488">Methylation</keyword>
<dbReference type="Proteomes" id="UP000245959">
    <property type="component" value="Unassembled WGS sequence"/>
</dbReference>
<proteinExistence type="predicted"/>
<dbReference type="GO" id="GO:0015628">
    <property type="term" value="P:protein secretion by the type II secretion system"/>
    <property type="evidence" value="ECO:0007669"/>
    <property type="project" value="InterPro"/>
</dbReference>
<evidence type="ECO:0000313" key="4">
    <source>
        <dbReference type="Proteomes" id="UP000245959"/>
    </source>
</evidence>